<dbReference type="InterPro" id="IPR053134">
    <property type="entry name" value="RNA-dir_DNA_polymerase"/>
</dbReference>
<evidence type="ECO:0000313" key="2">
    <source>
        <dbReference type="EMBL" id="GKV11069.1"/>
    </source>
</evidence>
<feature type="domain" description="Reverse transcriptase" evidence="1">
    <location>
        <begin position="181"/>
        <end position="318"/>
    </location>
</feature>
<dbReference type="Pfam" id="PF00078">
    <property type="entry name" value="RVT_1"/>
    <property type="match status" value="1"/>
</dbReference>
<evidence type="ECO:0000259" key="1">
    <source>
        <dbReference type="Pfam" id="PF00078"/>
    </source>
</evidence>
<sequence length="387" mass="44690">MSPLCCFFIKGNLELRCPMYFSNTINNSLDDFACFSLGDKGEKGSQLSNQCLKILNLVLLLRRLERLVIACSLILKASGEDERLSRTWYSVEMFHTQFYHCEPEIDKGILKFLDKAKETMGVNADPSPVVFVGVNVVDLRSIARNHNLPYAQRNRAAEDLRWVIKAQRYAEWLSNVVLVLKKNGKLRVYVDFRNLNLAIPKDEYLMPIADLLVDGVACHKILSFMVGHGAVGTFEYIMMPFGLNNAEATYQRAMNAIFNDMIGKFMEIYTNDVVVKSHEEEDHLIHLRKAFERMRQHGLKMNPLKCAFEVSIGNFLGYLVHERRLEVDRNKAKAMIEAQPPQNKKELQRFLGQVNFLRHFISNLVGKTRVFSPLLKLKFELDFKWEE</sequence>
<dbReference type="EMBL" id="BPVZ01000033">
    <property type="protein sequence ID" value="GKV11069.1"/>
    <property type="molecule type" value="Genomic_DNA"/>
</dbReference>
<reference evidence="2 3" key="1">
    <citation type="journal article" date="2021" name="Commun. Biol.">
        <title>The genome of Shorea leprosula (Dipterocarpaceae) highlights the ecological relevance of drought in aseasonal tropical rainforests.</title>
        <authorList>
            <person name="Ng K.K.S."/>
            <person name="Kobayashi M.J."/>
            <person name="Fawcett J.A."/>
            <person name="Hatakeyama M."/>
            <person name="Paape T."/>
            <person name="Ng C.H."/>
            <person name="Ang C.C."/>
            <person name="Tnah L.H."/>
            <person name="Lee C.T."/>
            <person name="Nishiyama T."/>
            <person name="Sese J."/>
            <person name="O'Brien M.J."/>
            <person name="Copetti D."/>
            <person name="Mohd Noor M.I."/>
            <person name="Ong R.C."/>
            <person name="Putra M."/>
            <person name="Sireger I.Z."/>
            <person name="Indrioko S."/>
            <person name="Kosugi Y."/>
            <person name="Izuno A."/>
            <person name="Isagi Y."/>
            <person name="Lee S.L."/>
            <person name="Shimizu K.K."/>
        </authorList>
    </citation>
    <scope>NUCLEOTIDE SEQUENCE [LARGE SCALE GENOMIC DNA]</scope>
    <source>
        <strain evidence="2">214</strain>
    </source>
</reference>
<dbReference type="InterPro" id="IPR000477">
    <property type="entry name" value="RT_dom"/>
</dbReference>
<dbReference type="Proteomes" id="UP001054252">
    <property type="component" value="Unassembled WGS sequence"/>
</dbReference>
<accession>A0AAV5JI70</accession>
<dbReference type="Gene3D" id="3.30.70.270">
    <property type="match status" value="2"/>
</dbReference>
<proteinExistence type="predicted"/>
<dbReference type="AlphaFoldDB" id="A0AAV5JI70"/>
<dbReference type="InterPro" id="IPR043128">
    <property type="entry name" value="Rev_trsase/Diguanyl_cyclase"/>
</dbReference>
<dbReference type="InterPro" id="IPR043502">
    <property type="entry name" value="DNA/RNA_pol_sf"/>
</dbReference>
<evidence type="ECO:0000313" key="3">
    <source>
        <dbReference type="Proteomes" id="UP001054252"/>
    </source>
</evidence>
<comment type="caution">
    <text evidence="2">The sequence shown here is derived from an EMBL/GenBank/DDBJ whole genome shotgun (WGS) entry which is preliminary data.</text>
</comment>
<dbReference type="PANTHER" id="PTHR24559">
    <property type="entry name" value="TRANSPOSON TY3-I GAG-POL POLYPROTEIN"/>
    <property type="match status" value="1"/>
</dbReference>
<dbReference type="SUPFAM" id="SSF56672">
    <property type="entry name" value="DNA/RNA polymerases"/>
    <property type="match status" value="1"/>
</dbReference>
<keyword evidence="3" id="KW-1185">Reference proteome</keyword>
<protein>
    <recommendedName>
        <fullName evidence="1">Reverse transcriptase domain-containing protein</fullName>
    </recommendedName>
</protein>
<dbReference type="PANTHER" id="PTHR24559:SF439">
    <property type="entry name" value="RETROTRANSPOSON, UNCLASSIFIED-LIKE PROTEIN"/>
    <property type="match status" value="1"/>
</dbReference>
<organism evidence="2 3">
    <name type="scientific">Rubroshorea leprosula</name>
    <dbReference type="NCBI Taxonomy" id="152421"/>
    <lineage>
        <taxon>Eukaryota</taxon>
        <taxon>Viridiplantae</taxon>
        <taxon>Streptophyta</taxon>
        <taxon>Embryophyta</taxon>
        <taxon>Tracheophyta</taxon>
        <taxon>Spermatophyta</taxon>
        <taxon>Magnoliopsida</taxon>
        <taxon>eudicotyledons</taxon>
        <taxon>Gunneridae</taxon>
        <taxon>Pentapetalae</taxon>
        <taxon>rosids</taxon>
        <taxon>malvids</taxon>
        <taxon>Malvales</taxon>
        <taxon>Dipterocarpaceae</taxon>
        <taxon>Rubroshorea</taxon>
    </lineage>
</organism>
<dbReference type="CDD" id="cd01647">
    <property type="entry name" value="RT_LTR"/>
    <property type="match status" value="1"/>
</dbReference>
<gene>
    <name evidence="2" type="ORF">SLEP1_g22355</name>
</gene>
<name>A0AAV5JI70_9ROSI</name>